<reference evidence="2" key="1">
    <citation type="journal article" date="2019" name="Int. J. Syst. Evol. Microbiol.">
        <title>The Global Catalogue of Microorganisms (GCM) 10K type strain sequencing project: providing services to taxonomists for standard genome sequencing and annotation.</title>
        <authorList>
            <consortium name="The Broad Institute Genomics Platform"/>
            <consortium name="The Broad Institute Genome Sequencing Center for Infectious Disease"/>
            <person name="Wu L."/>
            <person name="Ma J."/>
        </authorList>
    </citation>
    <scope>NUCLEOTIDE SEQUENCE [LARGE SCALE GENOMIC DNA]</scope>
    <source>
        <strain evidence="2">CGMCC 1.15399</strain>
    </source>
</reference>
<keyword evidence="2" id="KW-1185">Reference proteome</keyword>
<comment type="caution">
    <text evidence="1">The sequence shown here is derived from an EMBL/GenBank/DDBJ whole genome shotgun (WGS) entry which is preliminary data.</text>
</comment>
<organism evidence="1 2">
    <name type="scientific">Nonomuraea guangzhouensis</name>
    <dbReference type="NCBI Taxonomy" id="1291555"/>
    <lineage>
        <taxon>Bacteria</taxon>
        <taxon>Bacillati</taxon>
        <taxon>Actinomycetota</taxon>
        <taxon>Actinomycetes</taxon>
        <taxon>Streptosporangiales</taxon>
        <taxon>Streptosporangiaceae</taxon>
        <taxon>Nonomuraea</taxon>
    </lineage>
</organism>
<evidence type="ECO:0000313" key="1">
    <source>
        <dbReference type="EMBL" id="MFD1540593.1"/>
    </source>
</evidence>
<name>A0ABW4GCQ1_9ACTN</name>
<protein>
    <submittedName>
        <fullName evidence="1">Uncharacterized protein</fullName>
    </submittedName>
</protein>
<sequence length="80" mass="8222">MTHAVNTSAVPSGALAAGLARLGQDDGRAVNLALIALEGNPDALGRPQWAAAMKAWIDAFFDQAEAKARPAELPVEGAAR</sequence>
<dbReference type="EMBL" id="JBHUCM010000019">
    <property type="protein sequence ID" value="MFD1540593.1"/>
    <property type="molecule type" value="Genomic_DNA"/>
</dbReference>
<accession>A0ABW4GCQ1</accession>
<dbReference type="Proteomes" id="UP001597097">
    <property type="component" value="Unassembled WGS sequence"/>
</dbReference>
<evidence type="ECO:0000313" key="2">
    <source>
        <dbReference type="Proteomes" id="UP001597097"/>
    </source>
</evidence>
<proteinExistence type="predicted"/>
<dbReference type="RefSeq" id="WP_219527027.1">
    <property type="nucleotide sequence ID" value="NZ_JAHKRM010000001.1"/>
</dbReference>
<gene>
    <name evidence="1" type="ORF">ACFSJ0_26300</name>
</gene>